<evidence type="ECO:0000313" key="4">
    <source>
        <dbReference type="Proteomes" id="UP001500840"/>
    </source>
</evidence>
<dbReference type="PANTHER" id="PTHR22946">
    <property type="entry name" value="DIENELACTONE HYDROLASE DOMAIN-CONTAINING PROTEIN-RELATED"/>
    <property type="match status" value="1"/>
</dbReference>
<dbReference type="EMBL" id="BAABGA010000035">
    <property type="protein sequence ID" value="GAA4454863.1"/>
    <property type="molecule type" value="Genomic_DNA"/>
</dbReference>
<evidence type="ECO:0000259" key="2">
    <source>
        <dbReference type="Pfam" id="PF00326"/>
    </source>
</evidence>
<gene>
    <name evidence="3" type="ORF">GCM10023156_27980</name>
</gene>
<sequence length="321" mass="35277">MRFISALILLASVAIVSDNDVCAEDVTEIRYVSSADESQQPAMFYNPNTGDPVPLVVALHTWSGDYKQDSHKDIQQWCIQKGWAYIHPNFRGPNFRPEATGSELVVKDIVSAVDYAKQTANIDPTSIYLVGTSGGGYTSLVMAGHHPEIWAGVSAWVPISELAAWYHQCKQANRNYYKNIVASCGGAPGSSDEVDEEYRKRSPLTYLANAKDVTLHLNAGIRDGHDGSVPISHSLLAFNEVAAAEDRLSADEIAYFDKEVKVPETLKQVISDPSYGSKQPLFRRSSGNATVTIFDGRHELVSEAAIAWIESLYEGQHRNGE</sequence>
<evidence type="ECO:0000313" key="3">
    <source>
        <dbReference type="EMBL" id="GAA4454863.1"/>
    </source>
</evidence>
<dbReference type="InterPro" id="IPR001375">
    <property type="entry name" value="Peptidase_S9_cat"/>
</dbReference>
<reference evidence="4" key="1">
    <citation type="journal article" date="2019" name="Int. J. Syst. Evol. Microbiol.">
        <title>The Global Catalogue of Microorganisms (GCM) 10K type strain sequencing project: providing services to taxonomists for standard genome sequencing and annotation.</title>
        <authorList>
            <consortium name="The Broad Institute Genomics Platform"/>
            <consortium name="The Broad Institute Genome Sequencing Center for Infectious Disease"/>
            <person name="Wu L."/>
            <person name="Ma J."/>
        </authorList>
    </citation>
    <scope>NUCLEOTIDE SEQUENCE [LARGE SCALE GENOMIC DNA]</scope>
    <source>
        <strain evidence="4">JCM 17759</strain>
    </source>
</reference>
<accession>A0ABP8MV52</accession>
<name>A0ABP8MV52_9BACT</name>
<dbReference type="PANTHER" id="PTHR22946:SF9">
    <property type="entry name" value="POLYKETIDE TRANSFERASE AF380"/>
    <property type="match status" value="1"/>
</dbReference>
<dbReference type="InterPro" id="IPR029058">
    <property type="entry name" value="AB_hydrolase_fold"/>
</dbReference>
<evidence type="ECO:0000256" key="1">
    <source>
        <dbReference type="ARBA" id="ARBA00022801"/>
    </source>
</evidence>
<feature type="domain" description="Peptidase S9 prolyl oligopeptidase catalytic" evidence="2">
    <location>
        <begin position="75"/>
        <end position="242"/>
    </location>
</feature>
<dbReference type="RefSeq" id="WP_345322921.1">
    <property type="nucleotide sequence ID" value="NZ_BAABGA010000035.1"/>
</dbReference>
<dbReference type="InterPro" id="IPR050261">
    <property type="entry name" value="FrsA_esterase"/>
</dbReference>
<keyword evidence="4" id="KW-1185">Reference proteome</keyword>
<dbReference type="Pfam" id="PF00326">
    <property type="entry name" value="Peptidase_S9"/>
    <property type="match status" value="1"/>
</dbReference>
<proteinExistence type="predicted"/>
<dbReference type="Gene3D" id="3.40.50.1820">
    <property type="entry name" value="alpha/beta hydrolase"/>
    <property type="match status" value="1"/>
</dbReference>
<protein>
    <recommendedName>
        <fullName evidence="2">Peptidase S9 prolyl oligopeptidase catalytic domain-containing protein</fullName>
    </recommendedName>
</protein>
<dbReference type="Proteomes" id="UP001500840">
    <property type="component" value="Unassembled WGS sequence"/>
</dbReference>
<organism evidence="3 4">
    <name type="scientific">Novipirellula rosea</name>
    <dbReference type="NCBI Taxonomy" id="1031540"/>
    <lineage>
        <taxon>Bacteria</taxon>
        <taxon>Pseudomonadati</taxon>
        <taxon>Planctomycetota</taxon>
        <taxon>Planctomycetia</taxon>
        <taxon>Pirellulales</taxon>
        <taxon>Pirellulaceae</taxon>
        <taxon>Novipirellula</taxon>
    </lineage>
</organism>
<dbReference type="SUPFAM" id="SSF53474">
    <property type="entry name" value="alpha/beta-Hydrolases"/>
    <property type="match status" value="1"/>
</dbReference>
<comment type="caution">
    <text evidence="3">The sequence shown here is derived from an EMBL/GenBank/DDBJ whole genome shotgun (WGS) entry which is preliminary data.</text>
</comment>
<keyword evidence="1" id="KW-0378">Hydrolase</keyword>